<dbReference type="InterPro" id="IPR051932">
    <property type="entry name" value="Bact_StressResp_Reg"/>
</dbReference>
<reference evidence="2 3" key="1">
    <citation type="submission" date="2007-06" db="EMBL/GenBank/DDBJ databases">
        <authorList>
            <person name="Shimkets L."/>
            <person name="Ferriera S."/>
            <person name="Johnson J."/>
            <person name="Kravitz S."/>
            <person name="Beeson K."/>
            <person name="Sutton G."/>
            <person name="Rogers Y.-H."/>
            <person name="Friedman R."/>
            <person name="Frazier M."/>
            <person name="Venter J.C."/>
        </authorList>
    </citation>
    <scope>NUCLEOTIDE SEQUENCE [LARGE SCALE GENOMIC DNA]</scope>
    <source>
        <strain evidence="2 3">SIR-1</strain>
    </source>
</reference>
<dbReference type="eggNOG" id="COG2202">
    <property type="taxonomic scope" value="Bacteria"/>
</dbReference>
<dbReference type="Proteomes" id="UP000005801">
    <property type="component" value="Unassembled WGS sequence"/>
</dbReference>
<name>A6GAZ3_9BACT</name>
<dbReference type="eggNOG" id="COG1366">
    <property type="taxonomic scope" value="Bacteria"/>
</dbReference>
<dbReference type="OrthoDB" id="343514at2"/>
<proteinExistence type="predicted"/>
<dbReference type="Pfam" id="PF01740">
    <property type="entry name" value="STAS"/>
    <property type="match status" value="1"/>
</dbReference>
<evidence type="ECO:0000313" key="2">
    <source>
        <dbReference type="EMBL" id="EDM76978.1"/>
    </source>
</evidence>
<accession>A6GAZ3</accession>
<sequence>MLYSFLLRADGTTCFPYISDQCEELFEVSAAELNADAQAAMVRILPEDLPSFEAEVVGSMSAMRLFSWAGRFVNSRGEHRLIRAESKPYVHPEGVIWHGLIFDARGEHAMQRELLRAQGEVQALSVPIIEVWEQVVTVPLSGSYEEDRAQRLTQALLEKVSGASIRVVILDLTGIVDVDTATVGHLLQIMNALSLLGAECALSGISPVVAQTMVTLDVASDQLRYFRALHQALRWAIAHLEGAA</sequence>
<dbReference type="AlphaFoldDB" id="A6GAZ3"/>
<dbReference type="SUPFAM" id="SSF52091">
    <property type="entry name" value="SpoIIaa-like"/>
    <property type="match status" value="1"/>
</dbReference>
<dbReference type="InterPro" id="IPR013655">
    <property type="entry name" value="PAS_fold_3"/>
</dbReference>
<dbReference type="Gene3D" id="3.30.450.20">
    <property type="entry name" value="PAS domain"/>
    <property type="match status" value="1"/>
</dbReference>
<dbReference type="Pfam" id="PF08447">
    <property type="entry name" value="PAS_3"/>
    <property type="match status" value="1"/>
</dbReference>
<dbReference type="EMBL" id="ABCS01000054">
    <property type="protein sequence ID" value="EDM76978.1"/>
    <property type="molecule type" value="Genomic_DNA"/>
</dbReference>
<dbReference type="PANTHER" id="PTHR33745">
    <property type="entry name" value="RSBT ANTAGONIST PROTEIN RSBS-RELATED"/>
    <property type="match status" value="1"/>
</dbReference>
<evidence type="ECO:0000313" key="3">
    <source>
        <dbReference type="Proteomes" id="UP000005801"/>
    </source>
</evidence>
<dbReference type="CDD" id="cd07041">
    <property type="entry name" value="STAS_RsbR_RsbS_like"/>
    <property type="match status" value="1"/>
</dbReference>
<dbReference type="SUPFAM" id="SSF55785">
    <property type="entry name" value="PYP-like sensor domain (PAS domain)"/>
    <property type="match status" value="1"/>
</dbReference>
<organism evidence="2 3">
    <name type="scientific">Plesiocystis pacifica SIR-1</name>
    <dbReference type="NCBI Taxonomy" id="391625"/>
    <lineage>
        <taxon>Bacteria</taxon>
        <taxon>Pseudomonadati</taxon>
        <taxon>Myxococcota</taxon>
        <taxon>Polyangia</taxon>
        <taxon>Nannocystales</taxon>
        <taxon>Nannocystaceae</taxon>
        <taxon>Plesiocystis</taxon>
    </lineage>
</organism>
<gene>
    <name evidence="2" type="ORF">PPSIR1_13230</name>
</gene>
<keyword evidence="3" id="KW-1185">Reference proteome</keyword>
<dbReference type="STRING" id="391625.PPSIR1_13230"/>
<dbReference type="PROSITE" id="PS50801">
    <property type="entry name" value="STAS"/>
    <property type="match status" value="1"/>
</dbReference>
<feature type="domain" description="STAS" evidence="1">
    <location>
        <begin position="125"/>
        <end position="236"/>
    </location>
</feature>
<evidence type="ECO:0000259" key="1">
    <source>
        <dbReference type="PROSITE" id="PS50801"/>
    </source>
</evidence>
<dbReference type="PANTHER" id="PTHR33745:SF8">
    <property type="entry name" value="BLUE-LIGHT PHOTORECEPTOR"/>
    <property type="match status" value="1"/>
</dbReference>
<dbReference type="InterPro" id="IPR035965">
    <property type="entry name" value="PAS-like_dom_sf"/>
</dbReference>
<comment type="caution">
    <text evidence="2">The sequence shown here is derived from an EMBL/GenBank/DDBJ whole genome shotgun (WGS) entry which is preliminary data.</text>
</comment>
<dbReference type="Gene3D" id="3.30.750.24">
    <property type="entry name" value="STAS domain"/>
    <property type="match status" value="1"/>
</dbReference>
<dbReference type="InterPro" id="IPR002645">
    <property type="entry name" value="STAS_dom"/>
</dbReference>
<dbReference type="InterPro" id="IPR036513">
    <property type="entry name" value="STAS_dom_sf"/>
</dbReference>
<protein>
    <submittedName>
        <fullName evidence="2">Sigma-B regulator RsbR</fullName>
    </submittedName>
</protein>